<feature type="transmembrane region" description="Helical" evidence="12">
    <location>
        <begin position="440"/>
        <end position="459"/>
    </location>
</feature>
<keyword evidence="3" id="KW-1003">Cell membrane</keyword>
<keyword evidence="6 12" id="KW-0812">Transmembrane</keyword>
<comment type="function">
    <text evidence="9">Part of the binding-protein-dependent transport system for D-xylose. Probably responsible for the translocation of the substrate across the membrane.</text>
</comment>
<comment type="subcellular location">
    <subcellularLocation>
        <location evidence="1">Cell membrane</location>
        <topology evidence="1">Multi-pass membrane protein</topology>
    </subcellularLocation>
</comment>
<dbReference type="GO" id="GO:0005886">
    <property type="term" value="C:plasma membrane"/>
    <property type="evidence" value="ECO:0007669"/>
    <property type="project" value="UniProtKB-SubCell"/>
</dbReference>
<evidence type="ECO:0000256" key="2">
    <source>
        <dbReference type="ARBA" id="ARBA00022448"/>
    </source>
</evidence>
<evidence type="ECO:0000256" key="12">
    <source>
        <dbReference type="SAM" id="Phobius"/>
    </source>
</evidence>
<sequence>MTTDLNTPADEPEPRDHAATTAAEADAGTGTTGTTGSTGTTSGTASATTEATHSATETASAAATGAAQPGSSAARPIKGAPVAPGAVAAIDPRLLVRERGFKGYLQEFGRKLRGGELGSVPVVVGLAIIWAVFQWKDSAFLSPKNLSDLSIYIVGTGMISVGIVLVLLLGEIDLSVGSVSGLAAAILAVLYVNEGMSEWLAILIALSAGAAAGALHGFFFARIGVPAFVVTLAGLLAWNGLMLQVLGTTGTINLDRDSFIVYLTSHYFVYIAVAYGVAGLAVASFLAAQLLDARRRQAAGVPSRPLSEILVRTAVLAVLAFAVAWRLNEYKGLPLALLIFLVVLIAYDVLLRRTRFGRKVFAVGGGVEAARRAGINVTLVRITVFAISGLMASVGGLFIASRIAAANQGAGTGNLLMEAIAAAVIGGTSLFGGRGSVWSALLGMLVIGSIASGMALLGIEASVQYMITGGVLLAAVVIDSVSRRTQRSAGRG</sequence>
<keyword evidence="7 12" id="KW-1133">Transmembrane helix</keyword>
<proteinExistence type="predicted"/>
<dbReference type="InterPro" id="IPR001851">
    <property type="entry name" value="ABC_transp_permease"/>
</dbReference>
<dbReference type="Pfam" id="PF02653">
    <property type="entry name" value="BPD_transp_2"/>
    <property type="match status" value="1"/>
</dbReference>
<feature type="transmembrane region" description="Helical" evidence="12">
    <location>
        <begin position="333"/>
        <end position="351"/>
    </location>
</feature>
<evidence type="ECO:0000256" key="4">
    <source>
        <dbReference type="ARBA" id="ARBA00022519"/>
    </source>
</evidence>
<evidence type="ECO:0000256" key="11">
    <source>
        <dbReference type="SAM" id="MobiDB-lite"/>
    </source>
</evidence>
<evidence type="ECO:0000256" key="7">
    <source>
        <dbReference type="ARBA" id="ARBA00022989"/>
    </source>
</evidence>
<comment type="caution">
    <text evidence="13">The sequence shown here is derived from an EMBL/GenBank/DDBJ whole genome shotgun (WGS) entry which is preliminary data.</text>
</comment>
<organism evidence="13 14">
    <name type="scientific">Streptomyces zagrosensis</name>
    <dbReference type="NCBI Taxonomy" id="1042984"/>
    <lineage>
        <taxon>Bacteria</taxon>
        <taxon>Bacillati</taxon>
        <taxon>Actinomycetota</taxon>
        <taxon>Actinomycetes</taxon>
        <taxon>Kitasatosporales</taxon>
        <taxon>Streptomycetaceae</taxon>
        <taxon>Streptomyces</taxon>
    </lineage>
</organism>
<reference evidence="13 14" key="1">
    <citation type="submission" date="2020-08" db="EMBL/GenBank/DDBJ databases">
        <title>Genomic Encyclopedia of Type Strains, Phase III (KMG-III): the genomes of soil and plant-associated and newly described type strains.</title>
        <authorList>
            <person name="Whitman W."/>
        </authorList>
    </citation>
    <scope>NUCLEOTIDE SEQUENCE [LARGE SCALE GENOMIC DNA]</scope>
    <source>
        <strain evidence="13 14">CECT 8305</strain>
    </source>
</reference>
<evidence type="ECO:0000313" key="14">
    <source>
        <dbReference type="Proteomes" id="UP000588098"/>
    </source>
</evidence>
<feature type="transmembrane region" description="Helical" evidence="12">
    <location>
        <begin position="309"/>
        <end position="327"/>
    </location>
</feature>
<feature type="transmembrane region" description="Helical" evidence="12">
    <location>
        <begin position="149"/>
        <end position="169"/>
    </location>
</feature>
<keyword evidence="14" id="KW-1185">Reference proteome</keyword>
<feature type="transmembrane region" description="Helical" evidence="12">
    <location>
        <begin position="379"/>
        <end position="403"/>
    </location>
</feature>
<feature type="transmembrane region" description="Helical" evidence="12">
    <location>
        <begin position="114"/>
        <end position="133"/>
    </location>
</feature>
<evidence type="ECO:0000256" key="8">
    <source>
        <dbReference type="ARBA" id="ARBA00023136"/>
    </source>
</evidence>
<keyword evidence="8 12" id="KW-0472">Membrane</keyword>
<dbReference type="CDD" id="cd06579">
    <property type="entry name" value="TM_PBP1_transp_AraH_like"/>
    <property type="match status" value="1"/>
</dbReference>
<evidence type="ECO:0000256" key="6">
    <source>
        <dbReference type="ARBA" id="ARBA00022692"/>
    </source>
</evidence>
<keyword evidence="5" id="KW-0762">Sugar transport</keyword>
<feature type="transmembrane region" description="Helical" evidence="12">
    <location>
        <begin position="227"/>
        <end position="247"/>
    </location>
</feature>
<protein>
    <recommendedName>
        <fullName evidence="10">Xylose transport system permease protein XylH</fullName>
    </recommendedName>
</protein>
<evidence type="ECO:0000256" key="3">
    <source>
        <dbReference type="ARBA" id="ARBA00022475"/>
    </source>
</evidence>
<dbReference type="GO" id="GO:0022857">
    <property type="term" value="F:transmembrane transporter activity"/>
    <property type="evidence" value="ECO:0007669"/>
    <property type="project" value="InterPro"/>
</dbReference>
<keyword evidence="2" id="KW-0813">Transport</keyword>
<evidence type="ECO:0000256" key="5">
    <source>
        <dbReference type="ARBA" id="ARBA00022597"/>
    </source>
</evidence>
<feature type="transmembrane region" description="Helical" evidence="12">
    <location>
        <begin position="465"/>
        <end position="482"/>
    </location>
</feature>
<evidence type="ECO:0000256" key="1">
    <source>
        <dbReference type="ARBA" id="ARBA00004651"/>
    </source>
</evidence>
<dbReference type="Proteomes" id="UP000588098">
    <property type="component" value="Unassembled WGS sequence"/>
</dbReference>
<dbReference type="PANTHER" id="PTHR32196:SF32">
    <property type="entry name" value="XYLOSE TRANSPORT SYSTEM PERMEASE PROTEIN XYLH"/>
    <property type="match status" value="1"/>
</dbReference>
<evidence type="ECO:0000313" key="13">
    <source>
        <dbReference type="EMBL" id="MBB5936053.1"/>
    </source>
</evidence>
<feature type="transmembrane region" description="Helical" evidence="12">
    <location>
        <begin position="199"/>
        <end position="220"/>
    </location>
</feature>
<feature type="transmembrane region" description="Helical" evidence="12">
    <location>
        <begin position="267"/>
        <end position="288"/>
    </location>
</feature>
<accession>A0A7W9Q9C7</accession>
<evidence type="ECO:0000256" key="10">
    <source>
        <dbReference type="ARBA" id="ARBA00035686"/>
    </source>
</evidence>
<feature type="region of interest" description="Disordered" evidence="11">
    <location>
        <begin position="1"/>
        <end position="77"/>
    </location>
</feature>
<name>A0A7W9Q9C7_9ACTN</name>
<dbReference type="AlphaFoldDB" id="A0A7W9Q9C7"/>
<dbReference type="EMBL" id="JACHJL010000007">
    <property type="protein sequence ID" value="MBB5936053.1"/>
    <property type="molecule type" value="Genomic_DNA"/>
</dbReference>
<feature type="transmembrane region" description="Helical" evidence="12">
    <location>
        <begin position="415"/>
        <end position="433"/>
    </location>
</feature>
<dbReference type="PANTHER" id="PTHR32196">
    <property type="entry name" value="ABC TRANSPORTER PERMEASE PROTEIN YPHD-RELATED-RELATED"/>
    <property type="match status" value="1"/>
</dbReference>
<feature type="transmembrane region" description="Helical" evidence="12">
    <location>
        <begin position="176"/>
        <end position="193"/>
    </location>
</feature>
<gene>
    <name evidence="13" type="ORF">FHS42_003128</name>
</gene>
<feature type="compositionally biased region" description="Low complexity" evidence="11">
    <location>
        <begin position="19"/>
        <end position="77"/>
    </location>
</feature>
<keyword evidence="4" id="KW-0997">Cell inner membrane</keyword>
<evidence type="ECO:0000256" key="9">
    <source>
        <dbReference type="ARBA" id="ARBA00035611"/>
    </source>
</evidence>